<proteinExistence type="predicted"/>
<evidence type="ECO:0008006" key="6">
    <source>
        <dbReference type="Google" id="ProtNLM"/>
    </source>
</evidence>
<evidence type="ECO:0000313" key="5">
    <source>
        <dbReference type="Proteomes" id="UP000824091"/>
    </source>
</evidence>
<name>A0A9D1I335_9FIRM</name>
<organism evidence="4 5">
    <name type="scientific">Candidatus Fimisoma avicola</name>
    <dbReference type="NCBI Taxonomy" id="2840826"/>
    <lineage>
        <taxon>Bacteria</taxon>
        <taxon>Bacillati</taxon>
        <taxon>Bacillota</taxon>
        <taxon>Clostridia</taxon>
        <taxon>Eubacteriales</taxon>
        <taxon>Candidatus Fimisoma</taxon>
    </lineage>
</organism>
<accession>A0A9D1I335</accession>
<evidence type="ECO:0000259" key="2">
    <source>
        <dbReference type="Pfam" id="PF26011"/>
    </source>
</evidence>
<dbReference type="Pfam" id="PF26018">
    <property type="entry name" value="BSH_RND_rel"/>
    <property type="match status" value="1"/>
</dbReference>
<sequence length="307" mass="34278">MKKKKLNLTTKKGLIIFLALFIILYLIIYIVPKVFDIFTQTYIAEYGTLEVKEDAQCLFVRNEEVYTASSSGTVERLADDGQLVRTGTTVVKLAGNEQACSMRGIVSYRYDGYEDRLTVEDLQNLQSSALDEYRESGSQVTDAPTSAEAGDVMFKIIDTSKWYLVCWLGEDEAATFTEGRNVAVRIDDNTELTMTVDSITQQDSEYRMILSCNRSYEDIDKYRIKECEIVASAYSGIILENSSITEVDGVQGVYVVDKFGQQNFTPVKVLSSQGGKSVVERNFYQDAEGNTVTTVSTYAEIVRNAGG</sequence>
<feature type="domain" description="RND related beta-barrel" evidence="2">
    <location>
        <begin position="162"/>
        <end position="231"/>
    </location>
</feature>
<evidence type="ECO:0000259" key="3">
    <source>
        <dbReference type="Pfam" id="PF26018"/>
    </source>
</evidence>
<comment type="caution">
    <text evidence="4">The sequence shown here is derived from an EMBL/GenBank/DDBJ whole genome shotgun (WGS) entry which is preliminary data.</text>
</comment>
<evidence type="ECO:0000256" key="1">
    <source>
        <dbReference type="SAM" id="Phobius"/>
    </source>
</evidence>
<gene>
    <name evidence="4" type="ORF">IAD16_02840</name>
</gene>
<keyword evidence="1" id="KW-0472">Membrane</keyword>
<reference evidence="4" key="1">
    <citation type="submission" date="2020-10" db="EMBL/GenBank/DDBJ databases">
        <authorList>
            <person name="Gilroy R."/>
        </authorList>
    </citation>
    <scope>NUCLEOTIDE SEQUENCE</scope>
    <source>
        <strain evidence="4">11300</strain>
    </source>
</reference>
<keyword evidence="1" id="KW-0812">Transmembrane</keyword>
<keyword evidence="1" id="KW-1133">Transmembrane helix</keyword>
<dbReference type="AlphaFoldDB" id="A0A9D1I335"/>
<dbReference type="Pfam" id="PF26011">
    <property type="entry name" value="Beta-barrel_RND_rel"/>
    <property type="match status" value="1"/>
</dbReference>
<protein>
    <recommendedName>
        <fullName evidence="6">Membrane fusion protein</fullName>
    </recommendedName>
</protein>
<dbReference type="InterPro" id="IPR058729">
    <property type="entry name" value="Beta-barrel_RND-rel"/>
</dbReference>
<feature type="transmembrane region" description="Helical" evidence="1">
    <location>
        <begin position="12"/>
        <end position="31"/>
    </location>
</feature>
<dbReference type="Proteomes" id="UP000824091">
    <property type="component" value="Unassembled WGS sequence"/>
</dbReference>
<dbReference type="EMBL" id="DVMO01000044">
    <property type="protein sequence ID" value="HIU27304.1"/>
    <property type="molecule type" value="Genomic_DNA"/>
</dbReference>
<reference evidence="4" key="2">
    <citation type="journal article" date="2021" name="PeerJ">
        <title>Extensive microbial diversity within the chicken gut microbiome revealed by metagenomics and culture.</title>
        <authorList>
            <person name="Gilroy R."/>
            <person name="Ravi A."/>
            <person name="Getino M."/>
            <person name="Pursley I."/>
            <person name="Horton D.L."/>
            <person name="Alikhan N.F."/>
            <person name="Baker D."/>
            <person name="Gharbi K."/>
            <person name="Hall N."/>
            <person name="Watson M."/>
            <person name="Adriaenssens E.M."/>
            <person name="Foster-Nyarko E."/>
            <person name="Jarju S."/>
            <person name="Secka A."/>
            <person name="Antonio M."/>
            <person name="Oren A."/>
            <person name="Chaudhuri R.R."/>
            <person name="La Ragione R."/>
            <person name="Hildebrand F."/>
            <person name="Pallen M.J."/>
        </authorList>
    </citation>
    <scope>NUCLEOTIDE SEQUENCE</scope>
    <source>
        <strain evidence="4">11300</strain>
    </source>
</reference>
<dbReference type="InterPro" id="IPR058709">
    <property type="entry name" value="BSH_RND-rel"/>
</dbReference>
<feature type="domain" description="RND related barrel-sandwich hybrid" evidence="3">
    <location>
        <begin position="63"/>
        <end position="158"/>
    </location>
</feature>
<evidence type="ECO:0000313" key="4">
    <source>
        <dbReference type="EMBL" id="HIU27304.1"/>
    </source>
</evidence>